<reference evidence="1 2" key="1">
    <citation type="submission" date="2017-09" db="EMBL/GenBank/DDBJ databases">
        <title>Depth-based differentiation of microbial function through sediment-hosted aquifers and enrichment of novel symbionts in the deep terrestrial subsurface.</title>
        <authorList>
            <person name="Probst A.J."/>
            <person name="Ladd B."/>
            <person name="Jarett J.K."/>
            <person name="Geller-Mcgrath D.E."/>
            <person name="Sieber C.M."/>
            <person name="Emerson J.B."/>
            <person name="Anantharaman K."/>
            <person name="Thomas B.C."/>
            <person name="Malmstrom R."/>
            <person name="Stieglmeier M."/>
            <person name="Klingl A."/>
            <person name="Woyke T."/>
            <person name="Ryan C.M."/>
            <person name="Banfield J.F."/>
        </authorList>
    </citation>
    <scope>NUCLEOTIDE SEQUENCE [LARGE SCALE GENOMIC DNA]</scope>
    <source>
        <strain evidence="1">CG11_big_fil_rev_8_21_14_0_20_42_13</strain>
    </source>
</reference>
<evidence type="ECO:0000313" key="1">
    <source>
        <dbReference type="EMBL" id="PIQ88339.1"/>
    </source>
</evidence>
<evidence type="ECO:0000313" key="2">
    <source>
        <dbReference type="Proteomes" id="UP000229641"/>
    </source>
</evidence>
<gene>
    <name evidence="1" type="ORF">COV72_08510</name>
</gene>
<protein>
    <recommendedName>
        <fullName evidence="3">AB hydrolase-1 domain-containing protein</fullName>
    </recommendedName>
</protein>
<dbReference type="Proteomes" id="UP000229641">
    <property type="component" value="Unassembled WGS sequence"/>
</dbReference>
<organism evidence="1 2">
    <name type="scientific">Candidatus Ghiorseimicrobium undicola</name>
    <dbReference type="NCBI Taxonomy" id="1974746"/>
    <lineage>
        <taxon>Bacteria</taxon>
        <taxon>Pseudomonadati</taxon>
        <taxon>Candidatus Omnitrophota</taxon>
        <taxon>Candidatus Ghiorseimicrobium</taxon>
    </lineage>
</organism>
<comment type="caution">
    <text evidence="1">The sequence shown here is derived from an EMBL/GenBank/DDBJ whole genome shotgun (WGS) entry which is preliminary data.</text>
</comment>
<evidence type="ECO:0008006" key="3">
    <source>
        <dbReference type="Google" id="ProtNLM"/>
    </source>
</evidence>
<dbReference type="InterPro" id="IPR029058">
    <property type="entry name" value="AB_hydrolase_fold"/>
</dbReference>
<dbReference type="SUPFAM" id="SSF53474">
    <property type="entry name" value="alpha/beta-Hydrolases"/>
    <property type="match status" value="1"/>
</dbReference>
<proteinExistence type="predicted"/>
<name>A0A2H0LV84_9BACT</name>
<accession>A0A2H0LV84</accession>
<dbReference type="Gene3D" id="3.40.50.1820">
    <property type="entry name" value="alpha/beta hydrolase"/>
    <property type="match status" value="1"/>
</dbReference>
<sequence length="227" mass="26120">MFKNIIFLPGWSFKAGIWQRQKEYFFKCGTNVLLCDLEKLKDCLDSIDISRTVFIAWSLGWFKLVDYLSAKKQMPSALIGVAPALCFQKPLVRRIIQSFKKDPDALLSSFDGWIFSPKEKISAEFFRQCDFLKKNRQDDNEELLKYLFFLKDIDLSGCFDGFTAPVLLISGKEDIICLSKEARMLREHIPHAVIEEMDAGHLPFLTNSEAFNAAIHNFINNLSDSEE</sequence>
<dbReference type="EMBL" id="PCWA01000109">
    <property type="protein sequence ID" value="PIQ88339.1"/>
    <property type="molecule type" value="Genomic_DNA"/>
</dbReference>
<dbReference type="AlphaFoldDB" id="A0A2H0LV84"/>